<feature type="transmembrane region" description="Helical" evidence="1">
    <location>
        <begin position="28"/>
        <end position="54"/>
    </location>
</feature>
<dbReference type="AlphaFoldDB" id="A0AAU9ZZX8"/>
<evidence type="ECO:0000256" key="1">
    <source>
        <dbReference type="SAM" id="Phobius"/>
    </source>
</evidence>
<proteinExistence type="predicted"/>
<protein>
    <submittedName>
        <fullName evidence="2">Mtch2 protein</fullName>
    </submittedName>
</protein>
<reference evidence="2" key="1">
    <citation type="submission" date="2022-06" db="EMBL/GenBank/DDBJ databases">
        <authorList>
            <person name="Andreotti S."/>
            <person name="Wyler E."/>
        </authorList>
    </citation>
    <scope>NUCLEOTIDE SEQUENCE</scope>
</reference>
<dbReference type="Proteomes" id="UP001152836">
    <property type="component" value="Unassembled WGS sequence"/>
</dbReference>
<comment type="caution">
    <text evidence="2">The sequence shown here is derived from an EMBL/GenBank/DDBJ whole genome shotgun (WGS) entry which is preliminary data.</text>
</comment>
<dbReference type="EMBL" id="CALSGD010001543">
    <property type="protein sequence ID" value="CAH7076710.1"/>
    <property type="molecule type" value="Genomic_DNA"/>
</dbReference>
<accession>A0AAU9ZZX8</accession>
<name>A0AAU9ZZX8_PHORO</name>
<keyword evidence="1" id="KW-0472">Membrane</keyword>
<keyword evidence="1" id="KW-0812">Transmembrane</keyword>
<sequence>MAHAASQVLLGSSLTILSQPLMYVKVLIQYVSFLVSLVMLSTLQASMGGVGCSLA</sequence>
<evidence type="ECO:0000313" key="3">
    <source>
        <dbReference type="Proteomes" id="UP001152836"/>
    </source>
</evidence>
<keyword evidence="1" id="KW-1133">Transmembrane helix</keyword>
<evidence type="ECO:0000313" key="2">
    <source>
        <dbReference type="EMBL" id="CAH7076710.1"/>
    </source>
</evidence>
<organism evidence="2 3">
    <name type="scientific">Phodopus roborovskii</name>
    <name type="common">Roborovski's desert hamster</name>
    <name type="synonym">Cricetulus roborovskii</name>
    <dbReference type="NCBI Taxonomy" id="109678"/>
    <lineage>
        <taxon>Eukaryota</taxon>
        <taxon>Metazoa</taxon>
        <taxon>Chordata</taxon>
        <taxon>Craniata</taxon>
        <taxon>Vertebrata</taxon>
        <taxon>Euteleostomi</taxon>
        <taxon>Mammalia</taxon>
        <taxon>Eutheria</taxon>
        <taxon>Euarchontoglires</taxon>
        <taxon>Glires</taxon>
        <taxon>Rodentia</taxon>
        <taxon>Myomorpha</taxon>
        <taxon>Muroidea</taxon>
        <taxon>Cricetidae</taxon>
        <taxon>Cricetinae</taxon>
        <taxon>Phodopus</taxon>
    </lineage>
</organism>
<keyword evidence="3" id="KW-1185">Reference proteome</keyword>
<gene>
    <name evidence="2" type="primary">Mtch2</name>
    <name evidence="2" type="ORF">PHOROB_LOCUS14058</name>
</gene>